<dbReference type="Pfam" id="PF00459">
    <property type="entry name" value="Inositol_P"/>
    <property type="match status" value="1"/>
</dbReference>
<dbReference type="InterPro" id="IPR020583">
    <property type="entry name" value="Inositol_monoP_metal-BS"/>
</dbReference>
<organism evidence="8 9">
    <name type="scientific">Microvirga splendida</name>
    <dbReference type="NCBI Taxonomy" id="2795727"/>
    <lineage>
        <taxon>Bacteria</taxon>
        <taxon>Pseudomonadati</taxon>
        <taxon>Pseudomonadota</taxon>
        <taxon>Alphaproteobacteria</taxon>
        <taxon>Hyphomicrobiales</taxon>
        <taxon>Methylobacteriaceae</taxon>
        <taxon>Microvirga</taxon>
    </lineage>
</organism>
<comment type="similarity">
    <text evidence="3 7">Belongs to the inositol monophosphatase superfamily.</text>
</comment>
<dbReference type="InterPro" id="IPR020550">
    <property type="entry name" value="Inositol_monophosphatase_CS"/>
</dbReference>
<keyword evidence="5 7" id="KW-0378">Hydrolase</keyword>
<evidence type="ECO:0000256" key="7">
    <source>
        <dbReference type="RuleBase" id="RU364068"/>
    </source>
</evidence>
<comment type="caution">
    <text evidence="8">The sequence shown here is derived from an EMBL/GenBank/DDBJ whole genome shotgun (WGS) entry which is preliminary data.</text>
</comment>
<evidence type="ECO:0000313" key="9">
    <source>
        <dbReference type="Proteomes" id="UP000620670"/>
    </source>
</evidence>
<dbReference type="InterPro" id="IPR000760">
    <property type="entry name" value="Inositol_monophosphatase-like"/>
</dbReference>
<evidence type="ECO:0000256" key="5">
    <source>
        <dbReference type="ARBA" id="ARBA00022801"/>
    </source>
</evidence>
<proteinExistence type="inferred from homology"/>
<dbReference type="SUPFAM" id="SSF56655">
    <property type="entry name" value="Carbohydrate phosphatase"/>
    <property type="match status" value="1"/>
</dbReference>
<keyword evidence="9" id="KW-1185">Reference proteome</keyword>
<keyword evidence="4 7" id="KW-0479">Metal-binding</keyword>
<dbReference type="CDD" id="cd01639">
    <property type="entry name" value="IMPase"/>
    <property type="match status" value="1"/>
</dbReference>
<comment type="cofactor">
    <cofactor evidence="2 7">
        <name>Mg(2+)</name>
        <dbReference type="ChEBI" id="CHEBI:18420"/>
    </cofactor>
</comment>
<reference evidence="9" key="1">
    <citation type="submission" date="2020-12" db="EMBL/GenBank/DDBJ databases">
        <title>Hymenobacter sp.</title>
        <authorList>
            <person name="Kim M.K."/>
        </authorList>
    </citation>
    <scope>NUCLEOTIDE SEQUENCE [LARGE SCALE GENOMIC DNA]</scope>
    <source>
        <strain evidence="9">BT325</strain>
    </source>
</reference>
<dbReference type="PANTHER" id="PTHR20854">
    <property type="entry name" value="INOSITOL MONOPHOSPHATASE"/>
    <property type="match status" value="1"/>
</dbReference>
<evidence type="ECO:0000256" key="3">
    <source>
        <dbReference type="ARBA" id="ARBA00009759"/>
    </source>
</evidence>
<name>A0ABS0Y2E2_9HYPH</name>
<evidence type="ECO:0000313" key="8">
    <source>
        <dbReference type="EMBL" id="MBJ6126474.1"/>
    </source>
</evidence>
<dbReference type="PROSITE" id="PS00629">
    <property type="entry name" value="IMP_1"/>
    <property type="match status" value="1"/>
</dbReference>
<keyword evidence="6 7" id="KW-0460">Magnesium</keyword>
<dbReference type="Gene3D" id="3.40.190.80">
    <property type="match status" value="1"/>
</dbReference>
<accession>A0ABS0Y2E2</accession>
<evidence type="ECO:0000256" key="6">
    <source>
        <dbReference type="ARBA" id="ARBA00022842"/>
    </source>
</evidence>
<dbReference type="Gene3D" id="3.30.540.10">
    <property type="entry name" value="Fructose-1,6-Bisphosphatase, subunit A, domain 1"/>
    <property type="match status" value="1"/>
</dbReference>
<dbReference type="PANTHER" id="PTHR20854:SF4">
    <property type="entry name" value="INOSITOL-1-MONOPHOSPHATASE-RELATED"/>
    <property type="match status" value="1"/>
</dbReference>
<dbReference type="EC" id="3.1.3.25" evidence="7"/>
<dbReference type="EMBL" id="JAELXT010000013">
    <property type="protein sequence ID" value="MBJ6126474.1"/>
    <property type="molecule type" value="Genomic_DNA"/>
</dbReference>
<dbReference type="Proteomes" id="UP000620670">
    <property type="component" value="Unassembled WGS sequence"/>
</dbReference>
<dbReference type="PROSITE" id="PS00630">
    <property type="entry name" value="IMP_2"/>
    <property type="match status" value="1"/>
</dbReference>
<sequence>MAVSYDDELVERGLAFALAVCAEAGDILREIRSKGNVAVDGKDGFEVVTNADLAVDRHFKQRIAQTFRDHAVLSEEGAGSGTSSKGLCWIIDPLDGTANFVHGHDHVAVSAALKVDGTSVLGVVHAPFQGQTFWAVAGRGAYRNGQQIKASPSTDVRRALIGTGFPHRRNRLDEVVDRLKPLLREFGDIRRLAAPALDICWVADGRLTGFVDRIHEWDVAAAGLIAVEAGARLKVLNPADCEGEDGTDYVIAAPGIFERLCAVLR</sequence>
<dbReference type="PRINTS" id="PR00377">
    <property type="entry name" value="IMPHPHTASES"/>
</dbReference>
<evidence type="ECO:0000256" key="4">
    <source>
        <dbReference type="ARBA" id="ARBA00022723"/>
    </source>
</evidence>
<evidence type="ECO:0000256" key="2">
    <source>
        <dbReference type="ARBA" id="ARBA00001946"/>
    </source>
</evidence>
<comment type="catalytic activity">
    <reaction evidence="1 7">
        <text>a myo-inositol phosphate + H2O = myo-inositol + phosphate</text>
        <dbReference type="Rhea" id="RHEA:24056"/>
        <dbReference type="ChEBI" id="CHEBI:15377"/>
        <dbReference type="ChEBI" id="CHEBI:17268"/>
        <dbReference type="ChEBI" id="CHEBI:43474"/>
        <dbReference type="ChEBI" id="CHEBI:84139"/>
        <dbReference type="EC" id="3.1.3.25"/>
    </reaction>
</comment>
<dbReference type="InterPro" id="IPR033942">
    <property type="entry name" value="IMPase"/>
</dbReference>
<protein>
    <recommendedName>
        <fullName evidence="7">Inositol-1-monophosphatase</fullName>
        <ecNumber evidence="7">3.1.3.25</ecNumber>
    </recommendedName>
</protein>
<gene>
    <name evidence="8" type="ORF">JAO75_13770</name>
</gene>
<evidence type="ECO:0000256" key="1">
    <source>
        <dbReference type="ARBA" id="ARBA00001033"/>
    </source>
</evidence>